<reference evidence="1 2" key="1">
    <citation type="submission" date="2021-06" db="EMBL/GenBank/DDBJ databases">
        <title>Caerostris darwini draft genome.</title>
        <authorList>
            <person name="Kono N."/>
            <person name="Arakawa K."/>
        </authorList>
    </citation>
    <scope>NUCLEOTIDE SEQUENCE [LARGE SCALE GENOMIC DNA]</scope>
</reference>
<dbReference type="EMBL" id="BPLQ01004754">
    <property type="protein sequence ID" value="GIY10456.1"/>
    <property type="molecule type" value="Genomic_DNA"/>
</dbReference>
<comment type="caution">
    <text evidence="1">The sequence shown here is derived from an EMBL/GenBank/DDBJ whole genome shotgun (WGS) entry which is preliminary data.</text>
</comment>
<keyword evidence="2" id="KW-1185">Reference proteome</keyword>
<protein>
    <submittedName>
        <fullName evidence="1">Uncharacterized protein</fullName>
    </submittedName>
</protein>
<organism evidence="1 2">
    <name type="scientific">Caerostris darwini</name>
    <dbReference type="NCBI Taxonomy" id="1538125"/>
    <lineage>
        <taxon>Eukaryota</taxon>
        <taxon>Metazoa</taxon>
        <taxon>Ecdysozoa</taxon>
        <taxon>Arthropoda</taxon>
        <taxon>Chelicerata</taxon>
        <taxon>Arachnida</taxon>
        <taxon>Araneae</taxon>
        <taxon>Araneomorphae</taxon>
        <taxon>Entelegynae</taxon>
        <taxon>Araneoidea</taxon>
        <taxon>Araneidae</taxon>
        <taxon>Caerostris</taxon>
    </lineage>
</organism>
<sequence>MNLIILELLRDLEENKRHWLQKVKHLHPSFPFEIKVITTLKQESTEKEGIRICCFLCTILRKRMAPPRSLKSEVPLFHWNQLDHSGSFEFQKCAA</sequence>
<accession>A0AAV4QND9</accession>
<dbReference type="Proteomes" id="UP001054837">
    <property type="component" value="Unassembled WGS sequence"/>
</dbReference>
<gene>
    <name evidence="1" type="ORF">CDAR_478491</name>
</gene>
<evidence type="ECO:0000313" key="2">
    <source>
        <dbReference type="Proteomes" id="UP001054837"/>
    </source>
</evidence>
<proteinExistence type="predicted"/>
<name>A0AAV4QND9_9ARAC</name>
<evidence type="ECO:0000313" key="1">
    <source>
        <dbReference type="EMBL" id="GIY10456.1"/>
    </source>
</evidence>
<dbReference type="AlphaFoldDB" id="A0AAV4QND9"/>